<keyword evidence="5" id="KW-0460">Magnesium</keyword>
<evidence type="ECO:0000256" key="5">
    <source>
        <dbReference type="ARBA" id="ARBA00022842"/>
    </source>
</evidence>
<evidence type="ECO:0000256" key="2">
    <source>
        <dbReference type="ARBA" id="ARBA00022679"/>
    </source>
</evidence>
<dbReference type="InterPro" id="IPR013482">
    <property type="entry name" value="Molybde_CF_guanTrfase"/>
</dbReference>
<dbReference type="EMBL" id="CZQD01000011">
    <property type="protein sequence ID" value="CUS55797.1"/>
    <property type="molecule type" value="Genomic_DNA"/>
</dbReference>
<keyword evidence="7" id="KW-0501">Molybdenum cofactor biosynthesis</keyword>
<dbReference type="SUPFAM" id="SSF53448">
    <property type="entry name" value="Nucleotide-diphospho-sugar transferases"/>
    <property type="match status" value="1"/>
</dbReference>
<dbReference type="GO" id="GO:0016779">
    <property type="term" value="F:nucleotidyltransferase activity"/>
    <property type="evidence" value="ECO:0007669"/>
    <property type="project" value="TreeGrafter"/>
</dbReference>
<evidence type="ECO:0000313" key="9">
    <source>
        <dbReference type="EMBL" id="CUS55797.1"/>
    </source>
</evidence>
<protein>
    <submittedName>
        <fullName evidence="9">Molybdopterin-guanine dinucleotide biosynthesis protein MobA</fullName>
    </submittedName>
</protein>
<dbReference type="AlphaFoldDB" id="A0A160TYQ8"/>
<dbReference type="InterPro" id="IPR025877">
    <property type="entry name" value="MobA-like_NTP_Trfase"/>
</dbReference>
<keyword evidence="1" id="KW-0963">Cytoplasm</keyword>
<dbReference type="GO" id="GO:0046872">
    <property type="term" value="F:metal ion binding"/>
    <property type="evidence" value="ECO:0007669"/>
    <property type="project" value="UniProtKB-KW"/>
</dbReference>
<keyword evidence="2" id="KW-0808">Transferase</keyword>
<keyword evidence="4" id="KW-0547">Nucleotide-binding</keyword>
<dbReference type="PANTHER" id="PTHR19136:SF81">
    <property type="entry name" value="MOLYBDENUM COFACTOR GUANYLYLTRANSFERASE"/>
    <property type="match status" value="1"/>
</dbReference>
<dbReference type="CDD" id="cd02503">
    <property type="entry name" value="MobA"/>
    <property type="match status" value="1"/>
</dbReference>
<evidence type="ECO:0000256" key="1">
    <source>
        <dbReference type="ARBA" id="ARBA00022490"/>
    </source>
</evidence>
<evidence type="ECO:0000256" key="4">
    <source>
        <dbReference type="ARBA" id="ARBA00022741"/>
    </source>
</evidence>
<dbReference type="GO" id="GO:0006777">
    <property type="term" value="P:Mo-molybdopterin cofactor biosynthetic process"/>
    <property type="evidence" value="ECO:0007669"/>
    <property type="project" value="UniProtKB-KW"/>
</dbReference>
<dbReference type="GO" id="GO:0005525">
    <property type="term" value="F:GTP binding"/>
    <property type="evidence" value="ECO:0007669"/>
    <property type="project" value="UniProtKB-KW"/>
</dbReference>
<name>A0A160TYQ8_9ZZZZ</name>
<feature type="domain" description="MobA-like NTP transferase" evidence="8">
    <location>
        <begin position="6"/>
        <end position="158"/>
    </location>
</feature>
<sequence>MTVMGCLFAGGAGRRLGGVEKALIEFSGSPLWKRATHRITPMVDQMVVTGPTAPEWSEAVPGLVFVQDFQPNGEPIGPAGGLLAALEHCLREKGPESLLLTVPIDAPFFPVDLFAQLSTGRGNARAALVETEFRLQPTFGLWSCALAPDVRSCVKQGKLALHAIADHVGAVKVRFQAEDEAFLNINTPEDIQRAEAVAALLERS</sequence>
<dbReference type="InterPro" id="IPR029044">
    <property type="entry name" value="Nucleotide-diphossugar_trans"/>
</dbReference>
<dbReference type="Gene3D" id="3.90.550.10">
    <property type="entry name" value="Spore Coat Polysaccharide Biosynthesis Protein SpsA, Chain A"/>
    <property type="match status" value="1"/>
</dbReference>
<keyword evidence="3" id="KW-0479">Metal-binding</keyword>
<accession>A0A160TYQ8</accession>
<evidence type="ECO:0000256" key="3">
    <source>
        <dbReference type="ARBA" id="ARBA00022723"/>
    </source>
</evidence>
<evidence type="ECO:0000256" key="6">
    <source>
        <dbReference type="ARBA" id="ARBA00023134"/>
    </source>
</evidence>
<organism evidence="9">
    <name type="scientific">hydrothermal vent metagenome</name>
    <dbReference type="NCBI Taxonomy" id="652676"/>
    <lineage>
        <taxon>unclassified sequences</taxon>
        <taxon>metagenomes</taxon>
        <taxon>ecological metagenomes</taxon>
    </lineage>
</organism>
<proteinExistence type="inferred from homology"/>
<keyword evidence="6" id="KW-0342">GTP-binding</keyword>
<evidence type="ECO:0000256" key="7">
    <source>
        <dbReference type="ARBA" id="ARBA00023150"/>
    </source>
</evidence>
<dbReference type="PANTHER" id="PTHR19136">
    <property type="entry name" value="MOLYBDENUM COFACTOR GUANYLYLTRANSFERASE"/>
    <property type="match status" value="1"/>
</dbReference>
<dbReference type="HAMAP" id="MF_00316">
    <property type="entry name" value="MobA"/>
    <property type="match status" value="1"/>
</dbReference>
<gene>
    <name evidence="9" type="ORF">MGWOODY_Hyp1603</name>
</gene>
<dbReference type="Pfam" id="PF12804">
    <property type="entry name" value="NTP_transf_3"/>
    <property type="match status" value="1"/>
</dbReference>
<evidence type="ECO:0000259" key="8">
    <source>
        <dbReference type="Pfam" id="PF12804"/>
    </source>
</evidence>
<reference evidence="9" key="1">
    <citation type="submission" date="2015-10" db="EMBL/GenBank/DDBJ databases">
        <authorList>
            <person name="Gilbert D.G."/>
        </authorList>
    </citation>
    <scope>NUCLEOTIDE SEQUENCE</scope>
</reference>